<dbReference type="Gene3D" id="3.40.50.410">
    <property type="entry name" value="von Willebrand factor, type A domain"/>
    <property type="match status" value="1"/>
</dbReference>
<dbReference type="GO" id="GO:0005524">
    <property type="term" value="F:ATP binding"/>
    <property type="evidence" value="ECO:0007669"/>
    <property type="project" value="InterPro"/>
</dbReference>
<evidence type="ECO:0000256" key="2">
    <source>
        <dbReference type="ARBA" id="ARBA00022679"/>
    </source>
</evidence>
<dbReference type="EMBL" id="LSYV01000010">
    <property type="protein sequence ID" value="KXZ52574.1"/>
    <property type="molecule type" value="Genomic_DNA"/>
</dbReference>
<dbReference type="InterPro" id="IPR052969">
    <property type="entry name" value="Thr-specific_kinase-like"/>
</dbReference>
<dbReference type="InterPro" id="IPR004166">
    <property type="entry name" value="a-kinase_dom"/>
</dbReference>
<evidence type="ECO:0000313" key="9">
    <source>
        <dbReference type="Proteomes" id="UP000075714"/>
    </source>
</evidence>
<organism evidence="8 9">
    <name type="scientific">Gonium pectorale</name>
    <name type="common">Green alga</name>
    <dbReference type="NCBI Taxonomy" id="33097"/>
    <lineage>
        <taxon>Eukaryota</taxon>
        <taxon>Viridiplantae</taxon>
        <taxon>Chlorophyta</taxon>
        <taxon>core chlorophytes</taxon>
        <taxon>Chlorophyceae</taxon>
        <taxon>CS clade</taxon>
        <taxon>Chlamydomonadales</taxon>
        <taxon>Volvocaceae</taxon>
        <taxon>Gonium</taxon>
    </lineage>
</organism>
<feature type="domain" description="C3H1-type" evidence="6">
    <location>
        <begin position="979"/>
        <end position="1001"/>
    </location>
</feature>
<feature type="compositionally biased region" description="Low complexity" evidence="5">
    <location>
        <begin position="923"/>
        <end position="937"/>
    </location>
</feature>
<feature type="region of interest" description="Disordered" evidence="5">
    <location>
        <begin position="909"/>
        <end position="950"/>
    </location>
</feature>
<feature type="zinc finger region" description="C3H1-type" evidence="4">
    <location>
        <begin position="979"/>
        <end position="1001"/>
    </location>
</feature>
<dbReference type="InterPro" id="IPR011009">
    <property type="entry name" value="Kinase-like_dom_sf"/>
</dbReference>
<keyword evidence="1" id="KW-0723">Serine/threonine-protein kinase</keyword>
<keyword evidence="9" id="KW-1185">Reference proteome</keyword>
<evidence type="ECO:0000256" key="1">
    <source>
        <dbReference type="ARBA" id="ARBA00022527"/>
    </source>
</evidence>
<keyword evidence="3" id="KW-0418">Kinase</keyword>
<dbReference type="PANTHER" id="PTHR47763:SF4">
    <property type="entry name" value="ALPHA-PROTEIN KINASE VWKA"/>
    <property type="match status" value="1"/>
</dbReference>
<dbReference type="SMART" id="SM00356">
    <property type="entry name" value="ZnF_C3H1"/>
    <property type="match status" value="3"/>
</dbReference>
<feature type="zinc finger region" description="C3H1-type" evidence="4">
    <location>
        <begin position="951"/>
        <end position="977"/>
    </location>
</feature>
<dbReference type="InterPro" id="IPR036465">
    <property type="entry name" value="vWFA_dom_sf"/>
</dbReference>
<evidence type="ECO:0000256" key="5">
    <source>
        <dbReference type="SAM" id="MobiDB-lite"/>
    </source>
</evidence>
<comment type="caution">
    <text evidence="8">The sequence shown here is derived from an EMBL/GenBank/DDBJ whole genome shotgun (WGS) entry which is preliminary data.</text>
</comment>
<dbReference type="Gene3D" id="4.10.1000.10">
    <property type="entry name" value="Zinc finger, CCCH-type"/>
    <property type="match status" value="1"/>
</dbReference>
<dbReference type="SUPFAM" id="SSF53300">
    <property type="entry name" value="vWA-like"/>
    <property type="match status" value="1"/>
</dbReference>
<name>A0A150GS32_GONPE</name>
<dbReference type="Proteomes" id="UP000075714">
    <property type="component" value="Unassembled WGS sequence"/>
</dbReference>
<dbReference type="InterPro" id="IPR000571">
    <property type="entry name" value="Znf_CCCH"/>
</dbReference>
<feature type="domain" description="C3H1-type" evidence="6">
    <location>
        <begin position="951"/>
        <end position="977"/>
    </location>
</feature>
<keyword evidence="4" id="KW-0862">Zinc</keyword>
<evidence type="ECO:0000259" key="7">
    <source>
        <dbReference type="PROSITE" id="PS51158"/>
    </source>
</evidence>
<keyword evidence="4" id="KW-0479">Metal-binding</keyword>
<feature type="zinc finger region" description="C3H1-type" evidence="4">
    <location>
        <begin position="1002"/>
        <end position="1024"/>
    </location>
</feature>
<dbReference type="GO" id="GO:0004674">
    <property type="term" value="F:protein serine/threonine kinase activity"/>
    <property type="evidence" value="ECO:0007669"/>
    <property type="project" value="UniProtKB-KW"/>
</dbReference>
<gene>
    <name evidence="8" type="ORF">GPECTOR_9g618</name>
</gene>
<evidence type="ECO:0000256" key="4">
    <source>
        <dbReference type="PROSITE-ProRule" id="PRU00723"/>
    </source>
</evidence>
<dbReference type="AlphaFoldDB" id="A0A150GS32"/>
<feature type="domain" description="C3H1-type" evidence="6">
    <location>
        <begin position="1002"/>
        <end position="1024"/>
    </location>
</feature>
<dbReference type="GO" id="GO:0008270">
    <property type="term" value="F:zinc ion binding"/>
    <property type="evidence" value="ECO:0007669"/>
    <property type="project" value="UniProtKB-KW"/>
</dbReference>
<feature type="domain" description="Alpha-type protein kinase" evidence="7">
    <location>
        <begin position="583"/>
        <end position="831"/>
    </location>
</feature>
<dbReference type="OrthoDB" id="545729at2759"/>
<dbReference type="SUPFAM" id="SSF56112">
    <property type="entry name" value="Protein kinase-like (PK-like)"/>
    <property type="match status" value="1"/>
</dbReference>
<evidence type="ECO:0000313" key="8">
    <source>
        <dbReference type="EMBL" id="KXZ52574.1"/>
    </source>
</evidence>
<reference evidence="9" key="1">
    <citation type="journal article" date="2016" name="Nat. Commun.">
        <title>The Gonium pectorale genome demonstrates co-option of cell cycle regulation during the evolution of multicellularity.</title>
        <authorList>
            <person name="Hanschen E.R."/>
            <person name="Marriage T.N."/>
            <person name="Ferris P.J."/>
            <person name="Hamaji T."/>
            <person name="Toyoda A."/>
            <person name="Fujiyama A."/>
            <person name="Neme R."/>
            <person name="Noguchi H."/>
            <person name="Minakuchi Y."/>
            <person name="Suzuki M."/>
            <person name="Kawai-Toyooka H."/>
            <person name="Smith D.R."/>
            <person name="Sparks H."/>
            <person name="Anderson J."/>
            <person name="Bakaric R."/>
            <person name="Luria V."/>
            <person name="Karger A."/>
            <person name="Kirschner M.W."/>
            <person name="Durand P.M."/>
            <person name="Michod R.E."/>
            <person name="Nozaki H."/>
            <person name="Olson B.J."/>
        </authorList>
    </citation>
    <scope>NUCLEOTIDE SEQUENCE [LARGE SCALE GENOMIC DNA]</scope>
    <source>
        <strain evidence="9">NIES-2863</strain>
    </source>
</reference>
<sequence length="1042" mass="115288">MENCPLNACWPPGAGPLQLNAQQHYDILCNTLCRPCGVPLKKFRIHVGIANDTLRRLGRRAEADILKQHSKYVTSRGCAGKSAGKPELHEVDTYLKEEMERFLEGSSQPGDVLVLISGDQGYMPVVRRAVQEFDVQVLQLHPCGANGMGETHRLWLDGEGHDHVAWAAPWADFLSHHARSNYNMRPTEAQEAFLVKAMLQTSIEFERKLGDMGIVLLLDSTHSMQDAIDDVKSKIESELLRGLQERYPVMRDRFSFAVLGYRDVGSKRIRRNGEKVDAQFDVLDFCSDVDQVSAFLKKLKAFEGGDFPEDIAGALMKACELKGWPQQSILFHIFDDPGHGPRFNDTYHPDSPHYTKYRGDDYWERPPPGRRDPWEEAQESLLKLKRDCNVIKYYALTIDRKGLTPAPTAKTVAALREIAERLPSTQAVQLEADVAMKESWFEEMQMGSNAATLVQVMTGSTSRTLGATASRSRTVFLRTRNATYLRDAECQPILKGNEAMALDIGSPVVMPSAAAAAPVLPAIAAAKEAQAAQKEAEAKKAWGSGLYQKWQNSDGAAFFDDLKKRFRKDGEVVKVQISQLQPPDDFDDLLWHIDSRGHLDPVIGAFPERSYRVLKEPFAKGGERFAYLARDVSVGEGDLTEAEPNLHVLKEFRLMGKGMLAINRLELLLSSQTVAGFLAREFNREVQLVAPGEVKLEYLQASVVRYFVPEKRNRREQLKWWWFQEMFVLGRFRKFSSNSGYVASTEDFLPACDAFPHWTYHKTGGRLMVTDVQGWLDPAKGVVRLTDPCLHSQTLGLLEDTAKDRWLVGMEEYFKSHTCGKTCQALGLDVKSSPLAELANIRGRIKQAALRYQAAIMGTEQPAGGDGAGGSGAGSNAPIMDVSAVEYMDVLKGFLGGLVMGQEGGTTKDTCAEGGATGSPGGVSTSITPPSASATSPAGGGGGTGSPSSVPSVSICRYFKDNNCKKGDQCAFLHVKEQVCWHFKMNKCTYGDKCHFRHVKEVCWHFKVGKCAYGDSCFNLHEQKPASPSPPPAAAKARHKHK</sequence>
<dbReference type="PANTHER" id="PTHR47763">
    <property type="entry name" value="ALPHA-PROTEIN KINASE VWKA"/>
    <property type="match status" value="1"/>
</dbReference>
<dbReference type="CDD" id="cd04515">
    <property type="entry name" value="Alpha_kinase"/>
    <property type="match status" value="1"/>
</dbReference>
<accession>A0A150GS32</accession>
<dbReference type="Pfam" id="PF02816">
    <property type="entry name" value="Alpha_kinase"/>
    <property type="match status" value="1"/>
</dbReference>
<dbReference type="PROSITE" id="PS51158">
    <property type="entry name" value="ALPHA_KINASE"/>
    <property type="match status" value="1"/>
</dbReference>
<protein>
    <recommendedName>
        <fullName evidence="10">Alpha-type protein kinase domain-containing protein</fullName>
    </recommendedName>
</protein>
<evidence type="ECO:0000256" key="3">
    <source>
        <dbReference type="ARBA" id="ARBA00022777"/>
    </source>
</evidence>
<keyword evidence="4" id="KW-0863">Zinc-finger</keyword>
<proteinExistence type="predicted"/>
<dbReference type="Gene3D" id="3.30.200.20">
    <property type="entry name" value="Phosphorylase Kinase, domain 1"/>
    <property type="match status" value="1"/>
</dbReference>
<dbReference type="Gene3D" id="3.20.200.10">
    <property type="entry name" value="MHCK/EF2 kinase"/>
    <property type="match status" value="1"/>
</dbReference>
<evidence type="ECO:0000259" key="6">
    <source>
        <dbReference type="PROSITE" id="PS50103"/>
    </source>
</evidence>
<dbReference type="SMART" id="SM00811">
    <property type="entry name" value="Alpha_kinase"/>
    <property type="match status" value="1"/>
</dbReference>
<dbReference type="PROSITE" id="PS50103">
    <property type="entry name" value="ZF_C3H1"/>
    <property type="match status" value="3"/>
</dbReference>
<dbReference type="Pfam" id="PF14608">
    <property type="entry name" value="zf-CCCH_2"/>
    <property type="match status" value="2"/>
</dbReference>
<keyword evidence="2" id="KW-0808">Transferase</keyword>
<evidence type="ECO:0008006" key="10">
    <source>
        <dbReference type="Google" id="ProtNLM"/>
    </source>
</evidence>
<feature type="region of interest" description="Disordered" evidence="5">
    <location>
        <begin position="1023"/>
        <end position="1042"/>
    </location>
</feature>